<accession>A0A403MCZ2</accession>
<organism evidence="1">
    <name type="scientific">Salmonella enterica I</name>
    <dbReference type="NCBI Taxonomy" id="59201"/>
    <lineage>
        <taxon>Bacteria</taxon>
        <taxon>Pseudomonadati</taxon>
        <taxon>Pseudomonadota</taxon>
        <taxon>Gammaproteobacteria</taxon>
        <taxon>Enterobacterales</taxon>
        <taxon>Enterobacteriaceae</taxon>
        <taxon>Salmonella</taxon>
    </lineage>
</organism>
<dbReference type="AlphaFoldDB" id="A0A403MCZ2"/>
<proteinExistence type="predicted"/>
<sequence length="74" mass="8366">MASELESFIKRDNARYVASFSNSGKVPKEDFYSRVHLVAQWRQTESVASYDDLYTAAYNDLVAEINASGLIIEN</sequence>
<comment type="caution">
    <text evidence="1">The sequence shown here is derived from an EMBL/GenBank/DDBJ whole genome shotgun (WGS) entry which is preliminary data.</text>
</comment>
<dbReference type="EMBL" id="RVHM01000004">
    <property type="protein sequence ID" value="MLU96174.1"/>
    <property type="molecule type" value="Genomic_DNA"/>
</dbReference>
<reference evidence="1" key="1">
    <citation type="submission" date="2018-07" db="EMBL/GenBank/DDBJ databases">
        <authorList>
            <person name="Ashton P.M."/>
            <person name="Dallman T."/>
            <person name="Nair S."/>
            <person name="De Pinna E."/>
            <person name="Peters T."/>
            <person name="Grant K."/>
        </authorList>
    </citation>
    <scope>NUCLEOTIDE SEQUENCE [LARGE SCALE GENOMIC DNA]</scope>
    <source>
        <strain evidence="1">157339</strain>
    </source>
</reference>
<gene>
    <name evidence="1" type="ORF">DRU74_05405</name>
</gene>
<evidence type="ECO:0000313" key="1">
    <source>
        <dbReference type="EMBL" id="MLU96174.1"/>
    </source>
</evidence>
<protein>
    <submittedName>
        <fullName evidence="1">Uncharacterized protein</fullName>
    </submittedName>
</protein>
<name>A0A403MCZ2_SALET</name>
<dbReference type="Proteomes" id="UP000885374">
    <property type="component" value="Unassembled WGS sequence"/>
</dbReference>